<gene>
    <name evidence="1" type="ORF">D3Z30_12740</name>
</gene>
<dbReference type="AlphaFoldDB" id="A0AB36BKF6"/>
<comment type="caution">
    <text evidence="1">The sequence shown here is derived from an EMBL/GenBank/DDBJ whole genome shotgun (WGS) entry which is preliminary data.</text>
</comment>
<protein>
    <submittedName>
        <fullName evidence="1">Uncharacterized protein</fullName>
    </submittedName>
</protein>
<dbReference type="RefSeq" id="WP_160175667.1">
    <property type="nucleotide sequence ID" value="NZ_QXWP01000015.1"/>
</dbReference>
<dbReference type="Proteomes" id="UP000481807">
    <property type="component" value="Unassembled WGS sequence"/>
</dbReference>
<evidence type="ECO:0000313" key="2">
    <source>
        <dbReference type="Proteomes" id="UP000481807"/>
    </source>
</evidence>
<sequence length="66" mass="7710">MKLQAYRKAWNDMKDTQIQKYIQISKQPMTPITMAVMSELKLCLLQMDELDGTYTFQNVLHDLEAG</sequence>
<reference evidence="1 2" key="1">
    <citation type="submission" date="2018-08" db="EMBL/GenBank/DDBJ databases">
        <title>Murine metabolic-syndrome-specific gut microbial biobank.</title>
        <authorList>
            <person name="Liu C."/>
        </authorList>
    </citation>
    <scope>NUCLEOTIDE SEQUENCE [LARGE SCALE GENOMIC DNA]</scope>
    <source>
        <strain evidence="1 2">1XD21-27</strain>
    </source>
</reference>
<accession>A0AB36BKF6</accession>
<dbReference type="EMBL" id="QXWP01000015">
    <property type="protein sequence ID" value="NBH31800.1"/>
    <property type="molecule type" value="Genomic_DNA"/>
</dbReference>
<proteinExistence type="predicted"/>
<evidence type="ECO:0000313" key="1">
    <source>
        <dbReference type="EMBL" id="NBH31800.1"/>
    </source>
</evidence>
<name>A0AB36BKF6_STAWA</name>
<organism evidence="1 2">
    <name type="scientific">Staphylococcus warneri</name>
    <dbReference type="NCBI Taxonomy" id="1292"/>
    <lineage>
        <taxon>Bacteria</taxon>
        <taxon>Bacillati</taxon>
        <taxon>Bacillota</taxon>
        <taxon>Bacilli</taxon>
        <taxon>Bacillales</taxon>
        <taxon>Staphylococcaceae</taxon>
        <taxon>Staphylococcus</taxon>
    </lineage>
</organism>